<organism evidence="1 2">
    <name type="scientific">Caerostris extrusa</name>
    <name type="common">Bark spider</name>
    <name type="synonym">Caerostris bankana</name>
    <dbReference type="NCBI Taxonomy" id="172846"/>
    <lineage>
        <taxon>Eukaryota</taxon>
        <taxon>Metazoa</taxon>
        <taxon>Ecdysozoa</taxon>
        <taxon>Arthropoda</taxon>
        <taxon>Chelicerata</taxon>
        <taxon>Arachnida</taxon>
        <taxon>Araneae</taxon>
        <taxon>Araneomorphae</taxon>
        <taxon>Entelegynae</taxon>
        <taxon>Araneoidea</taxon>
        <taxon>Araneidae</taxon>
        <taxon>Caerostris</taxon>
    </lineage>
</organism>
<protein>
    <submittedName>
        <fullName evidence="1">Transposable element tc3 transposase</fullName>
    </submittedName>
</protein>
<reference evidence="1 2" key="1">
    <citation type="submission" date="2021-06" db="EMBL/GenBank/DDBJ databases">
        <title>Caerostris extrusa draft genome.</title>
        <authorList>
            <person name="Kono N."/>
            <person name="Arakawa K."/>
        </authorList>
    </citation>
    <scope>NUCLEOTIDE SEQUENCE [LARGE SCALE GENOMIC DNA]</scope>
</reference>
<dbReference type="Proteomes" id="UP001054945">
    <property type="component" value="Unassembled WGS sequence"/>
</dbReference>
<name>A0AAV4PLT9_CAEEX</name>
<sequence>MSAVAAHGEYSAREVSEADRSVWKALRITLKRYHYKLQHKQELKLPDFDSRRSFANFVFNKMEEQHDWLHTVLWTEMKRISRFLALLTPTIVECGPQKIHMHLLRYPCSSLK</sequence>
<keyword evidence="2" id="KW-1185">Reference proteome</keyword>
<gene>
    <name evidence="1" type="primary">RF55_24064</name>
    <name evidence="1" type="ORF">CEXT_516631</name>
</gene>
<dbReference type="EMBL" id="BPLR01004702">
    <property type="protein sequence ID" value="GIX96824.1"/>
    <property type="molecule type" value="Genomic_DNA"/>
</dbReference>
<accession>A0AAV4PLT9</accession>
<evidence type="ECO:0000313" key="1">
    <source>
        <dbReference type="EMBL" id="GIX96824.1"/>
    </source>
</evidence>
<evidence type="ECO:0000313" key="2">
    <source>
        <dbReference type="Proteomes" id="UP001054945"/>
    </source>
</evidence>
<proteinExistence type="predicted"/>
<dbReference type="AlphaFoldDB" id="A0AAV4PLT9"/>
<comment type="caution">
    <text evidence="1">The sequence shown here is derived from an EMBL/GenBank/DDBJ whole genome shotgun (WGS) entry which is preliminary data.</text>
</comment>